<gene>
    <name evidence="3" type="ORF">HYN49_01725</name>
</gene>
<accession>A0A2S1SED5</accession>
<sequence>MDPLRIPQLTFTRFIAALAIVIYHYGRESFFFKNEKISFIFEQADLGVSYFFILSGFVMMVAYNKLERVDFKKYLANRLIRIYPAYFLAGFLTLAASMFTSYLTSNFVLYNTMLQTWFPGKALSINYPGWSLSIELFFYVSFPFLFNKVYRQIKIKRIAVFILGIWIATQIFANVIDEDIMIGRLNFQDLKYHPLLHFNEFLAGNLAGLYFMRQERLSKNYFYPILALLITLVLTFKFAQKLELHHGLLAIIFVPLIILMSLSNDRLTLLFRSKPFEFLGEISFGIYIFQAPVWLMLSNLKLEGYFGLHEKTDGNLCFFIRLIILIGISAISYVLFEKPIRERLRRS</sequence>
<keyword evidence="1" id="KW-0472">Membrane</keyword>
<dbReference type="InterPro" id="IPR050879">
    <property type="entry name" value="Acyltransferase_3"/>
</dbReference>
<keyword evidence="4" id="KW-1185">Reference proteome</keyword>
<protein>
    <recommendedName>
        <fullName evidence="2">Acyltransferase 3 domain-containing protein</fullName>
    </recommendedName>
</protein>
<evidence type="ECO:0000313" key="3">
    <source>
        <dbReference type="EMBL" id="AWI24712.1"/>
    </source>
</evidence>
<feature type="transmembrane region" description="Helical" evidence="1">
    <location>
        <begin position="9"/>
        <end position="26"/>
    </location>
</feature>
<dbReference type="AlphaFoldDB" id="A0A2S1SED5"/>
<dbReference type="InterPro" id="IPR002656">
    <property type="entry name" value="Acyl_transf_3_dom"/>
</dbReference>
<feature type="transmembrane region" description="Helical" evidence="1">
    <location>
        <begin position="158"/>
        <end position="176"/>
    </location>
</feature>
<feature type="transmembrane region" description="Helical" evidence="1">
    <location>
        <begin position="318"/>
        <end position="336"/>
    </location>
</feature>
<proteinExistence type="predicted"/>
<dbReference type="EMBL" id="CP029187">
    <property type="protein sequence ID" value="AWI24712.1"/>
    <property type="molecule type" value="Genomic_DNA"/>
</dbReference>
<dbReference type="KEGG" id="fpal:HYN49_01725"/>
<feature type="transmembrane region" description="Helical" evidence="1">
    <location>
        <begin position="221"/>
        <end position="239"/>
    </location>
</feature>
<keyword evidence="1" id="KW-1133">Transmembrane helix</keyword>
<evidence type="ECO:0000259" key="2">
    <source>
        <dbReference type="Pfam" id="PF01757"/>
    </source>
</evidence>
<feature type="transmembrane region" description="Helical" evidence="1">
    <location>
        <begin position="276"/>
        <end position="298"/>
    </location>
</feature>
<evidence type="ECO:0000256" key="1">
    <source>
        <dbReference type="SAM" id="Phobius"/>
    </source>
</evidence>
<dbReference type="GO" id="GO:0016020">
    <property type="term" value="C:membrane"/>
    <property type="evidence" value="ECO:0007669"/>
    <property type="project" value="TreeGrafter"/>
</dbReference>
<dbReference type="PANTHER" id="PTHR23028:SF53">
    <property type="entry name" value="ACYL_TRANSF_3 DOMAIN-CONTAINING PROTEIN"/>
    <property type="match status" value="1"/>
</dbReference>
<feature type="transmembrane region" description="Helical" evidence="1">
    <location>
        <begin position="245"/>
        <end position="264"/>
    </location>
</feature>
<feature type="transmembrane region" description="Helical" evidence="1">
    <location>
        <begin position="125"/>
        <end position="146"/>
    </location>
</feature>
<feature type="transmembrane region" description="Helical" evidence="1">
    <location>
        <begin position="46"/>
        <end position="64"/>
    </location>
</feature>
<evidence type="ECO:0000313" key="4">
    <source>
        <dbReference type="Proteomes" id="UP000244937"/>
    </source>
</evidence>
<feature type="transmembrane region" description="Helical" evidence="1">
    <location>
        <begin position="196"/>
        <end position="212"/>
    </location>
</feature>
<name>A0A2S1SED5_9FLAO</name>
<dbReference type="GO" id="GO:0016747">
    <property type="term" value="F:acyltransferase activity, transferring groups other than amino-acyl groups"/>
    <property type="evidence" value="ECO:0007669"/>
    <property type="project" value="InterPro"/>
</dbReference>
<keyword evidence="1" id="KW-0812">Transmembrane</keyword>
<feature type="transmembrane region" description="Helical" evidence="1">
    <location>
        <begin position="85"/>
        <end position="105"/>
    </location>
</feature>
<dbReference type="Proteomes" id="UP000244937">
    <property type="component" value="Chromosome"/>
</dbReference>
<organism evidence="3 4">
    <name type="scientific">Flavobacterium pallidum</name>
    <dbReference type="NCBI Taxonomy" id="2172098"/>
    <lineage>
        <taxon>Bacteria</taxon>
        <taxon>Pseudomonadati</taxon>
        <taxon>Bacteroidota</taxon>
        <taxon>Flavobacteriia</taxon>
        <taxon>Flavobacteriales</taxon>
        <taxon>Flavobacteriaceae</taxon>
        <taxon>Flavobacterium</taxon>
    </lineage>
</organism>
<reference evidence="3 4" key="1">
    <citation type="submission" date="2018-05" db="EMBL/GenBank/DDBJ databases">
        <title>Genome sequencing of Flavobacterium sp. HYN0049.</title>
        <authorList>
            <person name="Yi H."/>
            <person name="Baek C."/>
        </authorList>
    </citation>
    <scope>NUCLEOTIDE SEQUENCE [LARGE SCALE GENOMIC DNA]</scope>
    <source>
        <strain evidence="3 4">HYN0049</strain>
    </source>
</reference>
<dbReference type="PANTHER" id="PTHR23028">
    <property type="entry name" value="ACETYLTRANSFERASE"/>
    <property type="match status" value="1"/>
</dbReference>
<feature type="domain" description="Acyltransferase 3" evidence="2">
    <location>
        <begin position="9"/>
        <end position="330"/>
    </location>
</feature>
<dbReference type="GO" id="GO:0009103">
    <property type="term" value="P:lipopolysaccharide biosynthetic process"/>
    <property type="evidence" value="ECO:0007669"/>
    <property type="project" value="TreeGrafter"/>
</dbReference>
<dbReference type="Pfam" id="PF01757">
    <property type="entry name" value="Acyl_transf_3"/>
    <property type="match status" value="1"/>
</dbReference>